<keyword evidence="3" id="KW-1185">Reference proteome</keyword>
<protein>
    <submittedName>
        <fullName evidence="2">Uncharacterized protein</fullName>
    </submittedName>
</protein>
<name>A0A3S5AJH5_9PLAT</name>
<feature type="region of interest" description="Disordered" evidence="1">
    <location>
        <begin position="74"/>
        <end position="97"/>
    </location>
</feature>
<evidence type="ECO:0000256" key="1">
    <source>
        <dbReference type="SAM" id="MobiDB-lite"/>
    </source>
</evidence>
<sequence length="205" mass="20781">MPFNFAIQGRTECRIPLSPHIRIKLGPYLLRSRTTLPGPLASGFVEAALLGLLASSGGSSSVIASTGTCATSLTSETPSVGGGAQISPTGESGIDRPRLAADGAENLPLGRQLGALSDTSLMSIVEPVASIENASSAVGSPVEVQLGTTPSATVTAPSSVASSSGLLFNSQIAGGEAQRFAAASVMQQMRLAEHGLELLTHQINK</sequence>
<dbReference type="Proteomes" id="UP000784294">
    <property type="component" value="Unassembled WGS sequence"/>
</dbReference>
<gene>
    <name evidence="2" type="ORF">PXEA_LOCUS15166</name>
</gene>
<dbReference type="AlphaFoldDB" id="A0A3S5AJH5"/>
<organism evidence="2 3">
    <name type="scientific">Protopolystoma xenopodis</name>
    <dbReference type="NCBI Taxonomy" id="117903"/>
    <lineage>
        <taxon>Eukaryota</taxon>
        <taxon>Metazoa</taxon>
        <taxon>Spiralia</taxon>
        <taxon>Lophotrochozoa</taxon>
        <taxon>Platyhelminthes</taxon>
        <taxon>Monogenea</taxon>
        <taxon>Polyopisthocotylea</taxon>
        <taxon>Polystomatidea</taxon>
        <taxon>Polystomatidae</taxon>
        <taxon>Protopolystoma</taxon>
    </lineage>
</organism>
<proteinExistence type="predicted"/>
<reference evidence="2" key="1">
    <citation type="submission" date="2018-11" db="EMBL/GenBank/DDBJ databases">
        <authorList>
            <consortium name="Pathogen Informatics"/>
        </authorList>
    </citation>
    <scope>NUCLEOTIDE SEQUENCE</scope>
</reference>
<accession>A0A3S5AJH5</accession>
<dbReference type="EMBL" id="CAAALY010052788">
    <property type="protein sequence ID" value="VEL21726.1"/>
    <property type="molecule type" value="Genomic_DNA"/>
</dbReference>
<comment type="caution">
    <text evidence="2">The sequence shown here is derived from an EMBL/GenBank/DDBJ whole genome shotgun (WGS) entry which is preliminary data.</text>
</comment>
<evidence type="ECO:0000313" key="3">
    <source>
        <dbReference type="Proteomes" id="UP000784294"/>
    </source>
</evidence>
<evidence type="ECO:0000313" key="2">
    <source>
        <dbReference type="EMBL" id="VEL21726.1"/>
    </source>
</evidence>